<evidence type="ECO:0000313" key="6">
    <source>
        <dbReference type="Proteomes" id="UP000006906"/>
    </source>
</evidence>
<feature type="compositionally biased region" description="Low complexity" evidence="2">
    <location>
        <begin position="521"/>
        <end position="530"/>
    </location>
</feature>
<evidence type="ECO:0000259" key="4">
    <source>
        <dbReference type="PROSITE" id="PS50125"/>
    </source>
</evidence>
<feature type="compositionally biased region" description="Gly residues" evidence="2">
    <location>
        <begin position="718"/>
        <end position="730"/>
    </location>
</feature>
<feature type="compositionally biased region" description="Polar residues" evidence="2">
    <location>
        <begin position="2974"/>
        <end position="2984"/>
    </location>
</feature>
<feature type="region of interest" description="Disordered" evidence="2">
    <location>
        <begin position="1467"/>
        <end position="1503"/>
    </location>
</feature>
<feature type="region of interest" description="Disordered" evidence="2">
    <location>
        <begin position="1958"/>
        <end position="2006"/>
    </location>
</feature>
<accession>A0A2K3D7K1</accession>
<name>A0A2K3D7K1_CHLRE</name>
<feature type="compositionally biased region" description="Basic residues" evidence="2">
    <location>
        <begin position="2953"/>
        <end position="2963"/>
    </location>
</feature>
<feature type="region of interest" description="Disordered" evidence="2">
    <location>
        <begin position="317"/>
        <end position="351"/>
    </location>
</feature>
<keyword evidence="6" id="KW-1185">Reference proteome</keyword>
<dbReference type="Proteomes" id="UP000006906">
    <property type="component" value="Chromosome 11"/>
</dbReference>
<feature type="transmembrane region" description="Helical" evidence="3">
    <location>
        <begin position="644"/>
        <end position="662"/>
    </location>
</feature>
<feature type="region of interest" description="Disordered" evidence="2">
    <location>
        <begin position="1091"/>
        <end position="1127"/>
    </location>
</feature>
<feature type="compositionally biased region" description="Low complexity" evidence="2">
    <location>
        <begin position="335"/>
        <end position="349"/>
    </location>
</feature>
<feature type="region of interest" description="Disordered" evidence="2">
    <location>
        <begin position="2660"/>
        <end position="2688"/>
    </location>
</feature>
<evidence type="ECO:0000313" key="5">
    <source>
        <dbReference type="EMBL" id="PNW76508.1"/>
    </source>
</evidence>
<feature type="region of interest" description="Disordered" evidence="2">
    <location>
        <begin position="1245"/>
        <end position="1266"/>
    </location>
</feature>
<dbReference type="SUPFAM" id="SSF53850">
    <property type="entry name" value="Periplasmic binding protein-like II"/>
    <property type="match status" value="1"/>
</dbReference>
<dbReference type="InterPro" id="IPR029787">
    <property type="entry name" value="Nucleotide_cyclase"/>
</dbReference>
<evidence type="ECO:0000256" key="3">
    <source>
        <dbReference type="SAM" id="Phobius"/>
    </source>
</evidence>
<feature type="domain" description="Guanylate cyclase" evidence="4">
    <location>
        <begin position="596"/>
        <end position="650"/>
    </location>
</feature>
<dbReference type="PANTHER" id="PTHR13037:SF24">
    <property type="entry name" value="POLYCOMB PROTEIN PCL-RELATED"/>
    <property type="match status" value="1"/>
</dbReference>
<organism evidence="5 6">
    <name type="scientific">Chlamydomonas reinhardtii</name>
    <name type="common">Chlamydomonas smithii</name>
    <dbReference type="NCBI Taxonomy" id="3055"/>
    <lineage>
        <taxon>Eukaryota</taxon>
        <taxon>Viridiplantae</taxon>
        <taxon>Chlorophyta</taxon>
        <taxon>core chlorophytes</taxon>
        <taxon>Chlorophyceae</taxon>
        <taxon>CS clade</taxon>
        <taxon>Chlamydomonadales</taxon>
        <taxon>Chlamydomonadaceae</taxon>
        <taxon>Chlamydomonas</taxon>
    </lineage>
</organism>
<protein>
    <recommendedName>
        <fullName evidence="4">Guanylate cyclase domain-containing protein</fullName>
    </recommendedName>
</protein>
<dbReference type="SUPFAM" id="SSF55073">
    <property type="entry name" value="Nucleotide cyclase"/>
    <property type="match status" value="2"/>
</dbReference>
<feature type="region of interest" description="Disordered" evidence="2">
    <location>
        <begin position="1284"/>
        <end position="1383"/>
    </location>
</feature>
<feature type="region of interest" description="Disordered" evidence="2">
    <location>
        <begin position="1670"/>
        <end position="1689"/>
    </location>
</feature>
<feature type="region of interest" description="Disordered" evidence="2">
    <location>
        <begin position="1564"/>
        <end position="1618"/>
    </location>
</feature>
<dbReference type="GO" id="GO:0022857">
    <property type="term" value="F:transmembrane transporter activity"/>
    <property type="evidence" value="ECO:0000318"/>
    <property type="project" value="GO_Central"/>
</dbReference>
<feature type="compositionally biased region" description="Pro residues" evidence="2">
    <location>
        <begin position="3021"/>
        <end position="3039"/>
    </location>
</feature>
<feature type="compositionally biased region" description="Acidic residues" evidence="2">
    <location>
        <begin position="965"/>
        <end position="979"/>
    </location>
</feature>
<keyword evidence="3" id="KW-1133">Transmembrane helix</keyword>
<feature type="region of interest" description="Disordered" evidence="2">
    <location>
        <begin position="950"/>
        <end position="1010"/>
    </location>
</feature>
<feature type="compositionally biased region" description="Polar residues" evidence="2">
    <location>
        <begin position="1963"/>
        <end position="1972"/>
    </location>
</feature>
<feature type="region of interest" description="Disordered" evidence="2">
    <location>
        <begin position="3819"/>
        <end position="3853"/>
    </location>
</feature>
<feature type="region of interest" description="Disordered" evidence="2">
    <location>
        <begin position="2714"/>
        <end position="2740"/>
    </location>
</feature>
<feature type="region of interest" description="Disordered" evidence="2">
    <location>
        <begin position="2952"/>
        <end position="3091"/>
    </location>
</feature>
<reference evidence="5 6" key="1">
    <citation type="journal article" date="2007" name="Science">
        <title>The Chlamydomonas genome reveals the evolution of key animal and plant functions.</title>
        <authorList>
            <person name="Merchant S.S."/>
            <person name="Prochnik S.E."/>
            <person name="Vallon O."/>
            <person name="Harris E.H."/>
            <person name="Karpowicz S.J."/>
            <person name="Witman G.B."/>
            <person name="Terry A."/>
            <person name="Salamov A."/>
            <person name="Fritz-Laylin L.K."/>
            <person name="Marechal-Drouard L."/>
            <person name="Marshall W.F."/>
            <person name="Qu L.H."/>
            <person name="Nelson D.R."/>
            <person name="Sanderfoot A.A."/>
            <person name="Spalding M.H."/>
            <person name="Kapitonov V.V."/>
            <person name="Ren Q."/>
            <person name="Ferris P."/>
            <person name="Lindquist E."/>
            <person name="Shapiro H."/>
            <person name="Lucas S.M."/>
            <person name="Grimwood J."/>
            <person name="Schmutz J."/>
            <person name="Cardol P."/>
            <person name="Cerutti H."/>
            <person name="Chanfreau G."/>
            <person name="Chen C.L."/>
            <person name="Cognat V."/>
            <person name="Croft M.T."/>
            <person name="Dent R."/>
            <person name="Dutcher S."/>
            <person name="Fernandez E."/>
            <person name="Fukuzawa H."/>
            <person name="Gonzalez-Ballester D."/>
            <person name="Gonzalez-Halphen D."/>
            <person name="Hallmann A."/>
            <person name="Hanikenne M."/>
            <person name="Hippler M."/>
            <person name="Inwood W."/>
            <person name="Jabbari K."/>
            <person name="Kalanon M."/>
            <person name="Kuras R."/>
            <person name="Lefebvre P.A."/>
            <person name="Lemaire S.D."/>
            <person name="Lobanov A.V."/>
            <person name="Lohr M."/>
            <person name="Manuell A."/>
            <person name="Meier I."/>
            <person name="Mets L."/>
            <person name="Mittag M."/>
            <person name="Mittelmeier T."/>
            <person name="Moroney J.V."/>
            <person name="Moseley J."/>
            <person name="Napoli C."/>
            <person name="Nedelcu A.M."/>
            <person name="Niyogi K."/>
            <person name="Novoselov S.V."/>
            <person name="Paulsen I.T."/>
            <person name="Pazour G."/>
            <person name="Purton S."/>
            <person name="Ral J.P."/>
            <person name="Riano-Pachon D.M."/>
            <person name="Riekhof W."/>
            <person name="Rymarquis L."/>
            <person name="Schroda M."/>
            <person name="Stern D."/>
            <person name="Umen J."/>
            <person name="Willows R."/>
            <person name="Wilson N."/>
            <person name="Zimmer S.L."/>
            <person name="Allmer J."/>
            <person name="Balk J."/>
            <person name="Bisova K."/>
            <person name="Chen C.J."/>
            <person name="Elias M."/>
            <person name="Gendler K."/>
            <person name="Hauser C."/>
            <person name="Lamb M.R."/>
            <person name="Ledford H."/>
            <person name="Long J.C."/>
            <person name="Minagawa J."/>
            <person name="Page M.D."/>
            <person name="Pan J."/>
            <person name="Pootakham W."/>
            <person name="Roje S."/>
            <person name="Rose A."/>
            <person name="Stahlberg E."/>
            <person name="Terauchi A.M."/>
            <person name="Yang P."/>
            <person name="Ball S."/>
            <person name="Bowler C."/>
            <person name="Dieckmann C.L."/>
            <person name="Gladyshev V.N."/>
            <person name="Green P."/>
            <person name="Jorgensen R."/>
            <person name="Mayfield S."/>
            <person name="Mueller-Roeber B."/>
            <person name="Rajamani S."/>
            <person name="Sayre R.T."/>
            <person name="Brokstein P."/>
            <person name="Dubchak I."/>
            <person name="Goodstein D."/>
            <person name="Hornick L."/>
            <person name="Huang Y.W."/>
            <person name="Jhaveri J."/>
            <person name="Luo Y."/>
            <person name="Martinez D."/>
            <person name="Ngau W.C."/>
            <person name="Otillar B."/>
            <person name="Poliakov A."/>
            <person name="Porter A."/>
            <person name="Szajkowski L."/>
            <person name="Werner G."/>
            <person name="Zhou K."/>
            <person name="Grigoriev I.V."/>
            <person name="Rokhsar D.S."/>
            <person name="Grossman A.R."/>
        </authorList>
    </citation>
    <scope>NUCLEOTIDE SEQUENCE [LARGE SCALE GENOMIC DNA]</scope>
    <source>
        <strain evidence="6">CC-503</strain>
    </source>
</reference>
<dbReference type="GeneID" id="5724311"/>
<dbReference type="Gramene" id="PNW76508">
    <property type="protein sequence ID" value="PNW76508"/>
    <property type="gene ID" value="CHLRE_11g467651v5"/>
</dbReference>
<dbReference type="GO" id="GO:0035556">
    <property type="term" value="P:intracellular signal transduction"/>
    <property type="evidence" value="ECO:0007669"/>
    <property type="project" value="InterPro"/>
</dbReference>
<dbReference type="InterPro" id="IPR001054">
    <property type="entry name" value="A/G_cyclase"/>
</dbReference>
<feature type="compositionally biased region" description="Basic and acidic residues" evidence="2">
    <location>
        <begin position="1584"/>
        <end position="1606"/>
    </location>
</feature>
<dbReference type="Gene3D" id="3.40.190.10">
    <property type="entry name" value="Periplasmic binding protein-like II"/>
    <property type="match status" value="1"/>
</dbReference>
<feature type="compositionally biased region" description="Low complexity" evidence="2">
    <location>
        <begin position="3061"/>
        <end position="3081"/>
    </location>
</feature>
<dbReference type="PANTHER" id="PTHR13037">
    <property type="entry name" value="FORMIN"/>
    <property type="match status" value="1"/>
</dbReference>
<feature type="compositionally biased region" description="Gly residues" evidence="2">
    <location>
        <begin position="1990"/>
        <end position="2000"/>
    </location>
</feature>
<feature type="transmembrane region" description="Helical" evidence="3">
    <location>
        <begin position="548"/>
        <end position="572"/>
    </location>
</feature>
<feature type="compositionally biased region" description="Low complexity" evidence="2">
    <location>
        <begin position="1318"/>
        <end position="1339"/>
    </location>
</feature>
<feature type="region of interest" description="Disordered" evidence="2">
    <location>
        <begin position="3359"/>
        <end position="3400"/>
    </location>
</feature>
<proteinExistence type="predicted"/>
<feature type="compositionally biased region" description="Low complexity" evidence="2">
    <location>
        <begin position="1488"/>
        <end position="1500"/>
    </location>
</feature>
<feature type="region of interest" description="Disordered" evidence="2">
    <location>
        <begin position="3155"/>
        <end position="3178"/>
    </location>
</feature>
<feature type="region of interest" description="Disordered" evidence="2">
    <location>
        <begin position="521"/>
        <end position="540"/>
    </location>
</feature>
<feature type="compositionally biased region" description="Basic and acidic residues" evidence="2">
    <location>
        <begin position="3364"/>
        <end position="3378"/>
    </location>
</feature>
<feature type="region of interest" description="Disordered" evidence="2">
    <location>
        <begin position="712"/>
        <end position="735"/>
    </location>
</feature>
<feature type="region of interest" description="Disordered" evidence="2">
    <location>
        <begin position="2077"/>
        <end position="2122"/>
    </location>
</feature>
<keyword evidence="3" id="KW-0472">Membrane</keyword>
<dbReference type="ExpressionAtlas" id="A0A2K3D7K1">
    <property type="expression patterns" value="baseline"/>
</dbReference>
<gene>
    <name evidence="5" type="ORF">CHLRE_11g467651v5</name>
</gene>
<feature type="compositionally biased region" description="Gly residues" evidence="2">
    <location>
        <begin position="2880"/>
        <end position="2890"/>
    </location>
</feature>
<dbReference type="InParanoid" id="A0A2K3D7K1"/>
<sequence length="3879" mass="381783">MSALGTSVLLLNHTSYSWGGRYDPIAQVRTYASAAQAGVPLDVTVVDPAWWDARSGGQVEGLRSTADIAGYAGWALVPSALSGLRAEGRLQPLDGLVGALRPLSAVWQDIPRVFRDAAAVYDGQVLSLPYSAEVPLLYWRKDVFAQLGLGPPATWDEALRLAAVIDGTRIPCSGSPNETCVQHGFCFGMPWGCFYDGLALSAIWASMVAAYGTKGGLYFDPATMQPLFTGPAMREALRLYRALEGLGPRPPQPCFRMEEDYYLRHCSFGVSLTSLFKTFGFAYGGTLRGLMGVSLLPGSHLVQDRATGKLEPCTPQLCPYATPHEAAPPPPSSQPQPQAQQEQQQQQEQGSETVLLVNRSPYLGRGAFSFALNRQAPPNAALAALRAFTYSVTYQGGWPWALDPTSRTSPVRTSHLSPAALPVWVAAGYHPDDTAAFLAVVAESLQHPNMALGARQRGGTELEAAVADAAVAAAYNGTAPEELVQMLGQRYSSMLASQYGGDVAALRAAYWQDLGLRQDWPAPGGPAMQPGAGGSSSGSGSSSLSPDAVAGIVVGCVLAAALVATLAAALLLRRRWRLVRSALQPVSAPGYSPDTSLCITDIQSSTQLWEALDAGVMDAALNLHNSVIRMLLPKHDGYECHTEGDSFIVAFPCAASAVAFALEVQVSMMHQPWPEAVLQQEPCAVVYHHASPAPAATAPAFLPSGPMALASPGPWPPAGGGGGGGGGGAGPSAAASRAPSALEAAPPYEHLYASLASSSIVAALQRSATATTFAAAAAAAVATTAPEGGDGAPTDWHSAVTSEAAAAALAAGSGSVRRPSPADFSSNVLRIQTPASAASGITQAALLQSNNSMPLGGLVHALSAAASGSGTLFGGGWRRLSLMGGGGSAVGGIGGGPGSARRATSGNSRATLLGGASSMGLGGGGGGGGGGGQGMAMGVGALGLPTSSPGVSGAFPVSDLPPLSDEGDDEEADVGEDVTDGGAAVGGSTHGGGGSGGRDDSESDSLPTLLASPVLMPPSVAAAVRAASIQHHRISMGSGNFPSREISPDPGPGSGPGGVQGPPLSPAGAAVVLPHHAGLRSSRLSFLRRLQGKPHPSHVSPSPSAAVGTVTGAGTGGPDTHLGALPPSSSQFWTPAQLPSALLGRASSGEAPADSGASVSANLRALQVLIKRQTGTAPPTLLPIRSGRSTGLNTTELGGGAAAALAAGEGEHALLPRRGGQTSGSGTPMATPAELRQFSSRYSLNYPRQDSGTAPAGHVEGRWSGRQQPRGLLGVAQARAASGSAADLTGGSAGSGGGGRAGRGGSQLPESNTAARQSSLAPAPPSAAATSSAVVAVSASPPPSEPQPVGMPAYRKSNPDLTTGERDYAVQSHGSHRSTFNSERLARLTGSRPALAATNLGDGGAAGGGPDARPLPPRPPRLSLTVAAHAGGGSTGSFRVAGTGRGTAASTPIGLVDPVRGSRLGLYDGGGASDTSASVVPSSPSPHGPSGAAAAPVSAAAERRGVQLSPLRASSVMGPLGGRSGGSYPYATAYPSTPAVAEPVPAAAAVAVIHGADSLGRGNAAAAAAARPHSPRVHGGAARKAFDRRSCSDSGVEHSRPLRKVDEEEDGGSDAPVFARGSAVPVRLSLSGWDTSVDAESPAAAPSAAAADAHGLGLAFGSEPLPQPAAAATQAAAADAHTPPASSSGSATLALAAASGDKMVSIFDRWHTKWGLAEPQEDAHRPLQDVGRAEGSAGAKAAAGLSANTDAAAAALEKQGPPAPPSLTVVSATQALLPRKQGSAAVQAAGRCSGGHAESSIGAGSGAGAGTGSGAGAGTGSGTVVTDACGTDVAANAATAAASDGGGSGGGGGGSATAIRPLGSGACWPGGTGVEGVSGGVADRQLSTTSLTEGLASRTASAAMLFTSASLHNHLSPLGRTSTRASGVAAPAGTGLAVAGSGSSRTATASGGVVGMTAGASRSPANSVTAQGRSGAPAMPTAPSLLGRFSRGGGSGGSGGMPPPSGPWSFANAVTIAAAAAAAANAQGAAAAALARASVSGCVTATPPESGIANSLPASAATEHMTGVGEVGGATSAVQAEPQSSGLGRGSGARAPSGAGAGAASLHSATPPAPGLTPQPAAATATASSMVVKMASGGGSSPAALGPFAGDASASGRRFAAITSWLTTAFGGPGAGGGVASGFTQPPPSLASTGPLGKGDASCMSVAAPAPPPPTPTGRAAALQSTTARSGAMYRGARSRPSLHLSLRQRAPAALESDTSGDNGAGGGGGGGRDHHGHAAGYHGGAGGGSMHLCFRGFRVRVGICSGLVPGRDVVYVKDHGRRTAYSGACMQATKLISDAALGGMVLLSASTAERLLPLPRKDIQGLIMWHKGRYVLGERGASHDAVGAAAAAASHLLHAPCAPDGPVAESIDVAAAADAAGLSTTAAASLATLALANDHGRGIQGASRDGSGALGPAVRSSGGTGTGASGRLTAAMAALALASPSAATNTRPAQPHAHLHSHVHLQTSRWCGGGLARGSPEAQDLYQAMVLPLAARQLLLERQPLRTHGPGPLLPGLLAAPVGGVTLALVQVVGLPTLMAWDADVATAALARLTAAALQLLAAAGGYPAAAEGGELLAAFRSAPAAISWMVALEEHLRTAVDWPPELLTHELGDELVVALPAAPPPPPTAQHQHQPPQRAPRQSGVGLAAAATAAAGSVSSTIRRALQQSLSAVNRSGSTGGGANGLSGEEGAPYRPRLSRAGGEALGITATASASGQAYGLAGGSPLLPPWLLMASRSAAGGSSFASSAGANAAAAAASGGAATRSSGDENEPGGGADTSSRSLRRLFSASGGAAGSLSQRFMGRARTSVHRVQALSPLARDPISSGGGASAACTAEGDGGGGSGGGASLSAGPLPARPARVLGHPPRSYELESAGEGGQPEAVADAAAVLGAESLLAAAAAVAASPVDRRVHHHHHHHHYHYQEQQQQQQPGLQVSLSSPQLPRHRTTSPHPQAPPPLLVEGDEEQSAALAEPRTCLLPPPPAPLPPPAAPPPPFAPSAAPADALAHMDERPPPRPPQLQLRPQLRTSDAAEAVAAKADTPPQRSTPRAVAAATMAFFRHGRTDGGAVGGSAGNSRGGSARSLVAGGGGSGARRSFAGVVAEYAGAVAKAPSRASMPSRPQGLFRTEPGGGGGGGRCMDEAVDEDEELDEVGAAYGDAFGYGGGDVGSRAGGGAGGGYDEDGIFSLVAGGAQQTAGGDGSRATTGGITMNLRLANMGGGGGGNERRSIGGIAFGGGFANGGEGMGLGGGFGGAVGGGGGGAGGGLDSPSHSGSLFTLGSVLRRRSTSMRLPSMRAFGFGGAAGGGGGGGVVSSGSNIVGGGERHSGGGDRDRPHDLYGAGAAASPRYHGQPQHGGSRRRTADVAMLPAGAFVSRTSNAGHQQLLRAQMLQYAAATGRNSDEAAALVPRNLASPGAMRAQGGASTASPFATGFAAAAVAAAAAPAVPLVLVSDHGAEGADAAGAGAVSGGGGGGVGYAPRAAEESNFYMPTTTTTQQPQEQQVQQEHPAFTFDGMPRAAPAIAGGPAAAAGGTRSAAAPLPWSPSPHPAALPASAAAAAIAVWPSDGAPPHLPNTPPPPYAAAHRSLPLPLLQQQHAAVYQQPHHTSALPAVPLPQPPHAHAEHAPPMQQRCVLRGLRIRCAADEGMFVQDGSISAARLYRSQHGGKTYGRLTKLCRTALMGQVLCTRAVAKRVHRAAVAGDATAAALQLTPLPPGGGKRTVAAAAAVVGAGDDADALAAAAAAVTWGGGGTATATAVNAGGAEHGAPAAVAAAAAVGHSHGNSLRQQEEDGSGLHHEGGPSRSGMAGRSIDLVGGIPKADVWVCSWAPHTQRAHEA</sequence>
<feature type="compositionally biased region" description="Gly residues" evidence="2">
    <location>
        <begin position="983"/>
        <end position="996"/>
    </location>
</feature>
<dbReference type="GO" id="GO:0016020">
    <property type="term" value="C:membrane"/>
    <property type="evidence" value="ECO:0000318"/>
    <property type="project" value="GO_Central"/>
</dbReference>
<dbReference type="KEGG" id="cre:CHLRE_11g467651v5"/>
<feature type="compositionally biased region" description="Low complexity" evidence="2">
    <location>
        <begin position="1097"/>
        <end position="1110"/>
    </location>
</feature>
<feature type="region of interest" description="Disordered" evidence="2">
    <location>
        <begin position="2859"/>
        <end position="2921"/>
    </location>
</feature>
<evidence type="ECO:0000256" key="2">
    <source>
        <dbReference type="SAM" id="MobiDB-lite"/>
    </source>
</evidence>
<dbReference type="Gene3D" id="3.30.70.1230">
    <property type="entry name" value="Nucleotide cyclase"/>
    <property type="match status" value="3"/>
</dbReference>
<feature type="region of interest" description="Disordered" evidence="2">
    <location>
        <begin position="1035"/>
        <end position="1069"/>
    </location>
</feature>
<feature type="compositionally biased region" description="Polar residues" evidence="2">
    <location>
        <begin position="1308"/>
        <end position="1317"/>
    </location>
</feature>
<feature type="compositionally biased region" description="Basic and acidic residues" evidence="2">
    <location>
        <begin position="3829"/>
        <end position="3842"/>
    </location>
</feature>
<dbReference type="PROSITE" id="PS50125">
    <property type="entry name" value="GUANYLATE_CYCLASE_2"/>
    <property type="match status" value="1"/>
</dbReference>
<feature type="compositionally biased region" description="Gly residues" evidence="2">
    <location>
        <begin position="1401"/>
        <end position="1410"/>
    </location>
</feature>
<feature type="compositionally biased region" description="Low complexity" evidence="2">
    <location>
        <begin position="2092"/>
        <end position="2110"/>
    </location>
</feature>
<keyword evidence="3" id="KW-0812">Transmembrane</keyword>
<feature type="region of interest" description="Disordered" evidence="2">
    <location>
        <begin position="2209"/>
        <end position="2276"/>
    </location>
</feature>
<dbReference type="Pfam" id="PF00211">
    <property type="entry name" value="Guanylate_cyc"/>
    <property type="match status" value="1"/>
</dbReference>
<dbReference type="OrthoDB" id="551079at2759"/>
<feature type="compositionally biased region" description="Gly residues" evidence="2">
    <location>
        <begin position="1291"/>
        <end position="1305"/>
    </location>
</feature>
<keyword evidence="1" id="KW-0945">Host-virus interaction</keyword>
<dbReference type="GO" id="GO:0009190">
    <property type="term" value="P:cyclic nucleotide biosynthetic process"/>
    <property type="evidence" value="ECO:0007669"/>
    <property type="project" value="InterPro"/>
</dbReference>
<feature type="region of interest" description="Disordered" evidence="2">
    <location>
        <begin position="2804"/>
        <end position="2824"/>
    </location>
</feature>
<evidence type="ECO:0000256" key="1">
    <source>
        <dbReference type="ARBA" id="ARBA00022581"/>
    </source>
</evidence>
<feature type="region of interest" description="Disordered" evidence="2">
    <location>
        <begin position="2446"/>
        <end position="2467"/>
    </location>
</feature>
<feature type="compositionally biased region" description="Low complexity" evidence="2">
    <location>
        <begin position="2671"/>
        <end position="2688"/>
    </location>
</feature>
<dbReference type="RefSeq" id="XP_042919400.1">
    <property type="nucleotide sequence ID" value="XM_043067403.1"/>
</dbReference>
<dbReference type="EMBL" id="CM008972">
    <property type="protein sequence ID" value="PNW76508.1"/>
    <property type="molecule type" value="Genomic_DNA"/>
</dbReference>
<feature type="region of interest" description="Disordered" evidence="2">
    <location>
        <begin position="1395"/>
        <end position="1420"/>
    </location>
</feature>